<proteinExistence type="predicted"/>
<dbReference type="RefSeq" id="XP_025472477.1">
    <property type="nucleotide sequence ID" value="XM_025615354.1"/>
</dbReference>
<keyword evidence="2" id="KW-1185">Reference proteome</keyword>
<organism evidence="1 2">
    <name type="scientific">Aspergillus sclerotioniger CBS 115572</name>
    <dbReference type="NCBI Taxonomy" id="1450535"/>
    <lineage>
        <taxon>Eukaryota</taxon>
        <taxon>Fungi</taxon>
        <taxon>Dikarya</taxon>
        <taxon>Ascomycota</taxon>
        <taxon>Pezizomycotina</taxon>
        <taxon>Eurotiomycetes</taxon>
        <taxon>Eurotiomycetidae</taxon>
        <taxon>Eurotiales</taxon>
        <taxon>Aspergillaceae</taxon>
        <taxon>Aspergillus</taxon>
        <taxon>Aspergillus subgen. Circumdati</taxon>
    </lineage>
</organism>
<dbReference type="GeneID" id="37117497"/>
<protein>
    <submittedName>
        <fullName evidence="1">Uncharacterized protein</fullName>
    </submittedName>
</protein>
<gene>
    <name evidence="1" type="ORF">BO94DRAFT_580878</name>
</gene>
<evidence type="ECO:0000313" key="1">
    <source>
        <dbReference type="EMBL" id="PWY95716.1"/>
    </source>
</evidence>
<sequence length="129" mass="13871">MSSTVVGGLLSTTTCQWGGDVPDPDYLKIDLVATAYSVVWHGPNANGFLGSYRCFRGDERRPWNGAPKNELDLSHVAFAQVARLDGNPIMSTSMLGRELSDISADTVTMGSNHDNSADLSAIRHCTVTI</sequence>
<dbReference type="Proteomes" id="UP000246702">
    <property type="component" value="Unassembled WGS sequence"/>
</dbReference>
<name>A0A317XAU2_9EURO</name>
<reference evidence="1 2" key="1">
    <citation type="submission" date="2016-12" db="EMBL/GenBank/DDBJ databases">
        <title>The genomes of Aspergillus section Nigri reveals drivers in fungal speciation.</title>
        <authorList>
            <consortium name="DOE Joint Genome Institute"/>
            <person name="Vesth T.C."/>
            <person name="Nybo J."/>
            <person name="Theobald S."/>
            <person name="Brandl J."/>
            <person name="Frisvad J.C."/>
            <person name="Nielsen K.F."/>
            <person name="Lyhne E.K."/>
            <person name="Kogle M.E."/>
            <person name="Kuo A."/>
            <person name="Riley R."/>
            <person name="Clum A."/>
            <person name="Nolan M."/>
            <person name="Lipzen A."/>
            <person name="Salamov A."/>
            <person name="Henrissat B."/>
            <person name="Wiebenga A."/>
            <person name="De Vries R.P."/>
            <person name="Grigoriev I.V."/>
            <person name="Mortensen U.H."/>
            <person name="Andersen M.R."/>
            <person name="Baker S.E."/>
        </authorList>
    </citation>
    <scope>NUCLEOTIDE SEQUENCE [LARGE SCALE GENOMIC DNA]</scope>
    <source>
        <strain evidence="1 2">CBS 115572</strain>
    </source>
</reference>
<dbReference type="AlphaFoldDB" id="A0A317XAU2"/>
<accession>A0A317XAU2</accession>
<dbReference type="EMBL" id="MSFK01000002">
    <property type="protein sequence ID" value="PWY95716.1"/>
    <property type="molecule type" value="Genomic_DNA"/>
</dbReference>
<evidence type="ECO:0000313" key="2">
    <source>
        <dbReference type="Proteomes" id="UP000246702"/>
    </source>
</evidence>
<comment type="caution">
    <text evidence="1">The sequence shown here is derived from an EMBL/GenBank/DDBJ whole genome shotgun (WGS) entry which is preliminary data.</text>
</comment>